<evidence type="ECO:0000313" key="7">
    <source>
        <dbReference type="Proteomes" id="UP000287033"/>
    </source>
</evidence>
<organism evidence="6 7">
    <name type="scientific">Chiloscyllium punctatum</name>
    <name type="common">Brownbanded bambooshark</name>
    <name type="synonym">Hemiscyllium punctatum</name>
    <dbReference type="NCBI Taxonomy" id="137246"/>
    <lineage>
        <taxon>Eukaryota</taxon>
        <taxon>Metazoa</taxon>
        <taxon>Chordata</taxon>
        <taxon>Craniata</taxon>
        <taxon>Vertebrata</taxon>
        <taxon>Chondrichthyes</taxon>
        <taxon>Elasmobranchii</taxon>
        <taxon>Galeomorphii</taxon>
        <taxon>Galeoidea</taxon>
        <taxon>Orectolobiformes</taxon>
        <taxon>Hemiscylliidae</taxon>
        <taxon>Chiloscyllium</taxon>
    </lineage>
</organism>
<dbReference type="InterPro" id="IPR015926">
    <property type="entry name" value="Cytolysin/lectin"/>
</dbReference>
<comment type="caution">
    <text evidence="6">The sequence shown here is derived from an EMBL/GenBank/DDBJ whole genome shotgun (WGS) entry which is preliminary data.</text>
</comment>
<evidence type="ECO:0000256" key="1">
    <source>
        <dbReference type="ARBA" id="ARBA00004175"/>
    </source>
</evidence>
<dbReference type="GO" id="GO:0006812">
    <property type="term" value="P:monoatomic cation transport"/>
    <property type="evidence" value="ECO:0007669"/>
    <property type="project" value="InterPro"/>
</dbReference>
<evidence type="ECO:0000256" key="2">
    <source>
        <dbReference type="ARBA" id="ARBA00004532"/>
    </source>
</evidence>
<keyword evidence="4" id="KW-0472">Membrane</keyword>
<dbReference type="GO" id="GO:0044218">
    <property type="term" value="C:other organism cell membrane"/>
    <property type="evidence" value="ECO:0007669"/>
    <property type="project" value="UniProtKB-KW"/>
</dbReference>
<dbReference type="GO" id="GO:0042151">
    <property type="term" value="C:nematocyst"/>
    <property type="evidence" value="ECO:0007669"/>
    <property type="project" value="UniProtKB-SubCell"/>
</dbReference>
<gene>
    <name evidence="6" type="ORF">chiPu_0015650</name>
</gene>
<dbReference type="PANTHER" id="PTHR40388:SF1">
    <property type="entry name" value="BRYOPORIN"/>
    <property type="match status" value="1"/>
</dbReference>
<keyword evidence="4" id="KW-1053">Target membrane</keyword>
<keyword evidence="7" id="KW-1185">Reference proteome</keyword>
<evidence type="ECO:0000256" key="5">
    <source>
        <dbReference type="ARBA" id="ARBA00023331"/>
    </source>
</evidence>
<dbReference type="Gene3D" id="2.60.270.20">
    <property type="entry name" value="Cytolysin/lectin"/>
    <property type="match status" value="1"/>
</dbReference>
<dbReference type="AlphaFoldDB" id="A0A401T3B8"/>
<dbReference type="GO" id="GO:0015267">
    <property type="term" value="F:channel activity"/>
    <property type="evidence" value="ECO:0007669"/>
    <property type="project" value="InterPro"/>
</dbReference>
<dbReference type="InterPro" id="IPR050677">
    <property type="entry name" value="Actinoporin_PFT"/>
</dbReference>
<reference evidence="6 7" key="1">
    <citation type="journal article" date="2018" name="Nat. Ecol. Evol.">
        <title>Shark genomes provide insights into elasmobranch evolution and the origin of vertebrates.</title>
        <authorList>
            <person name="Hara Y"/>
            <person name="Yamaguchi K"/>
            <person name="Onimaru K"/>
            <person name="Kadota M"/>
            <person name="Koyanagi M"/>
            <person name="Keeley SD"/>
            <person name="Tatsumi K"/>
            <person name="Tanaka K"/>
            <person name="Motone F"/>
            <person name="Kageyama Y"/>
            <person name="Nozu R"/>
            <person name="Adachi N"/>
            <person name="Nishimura O"/>
            <person name="Nakagawa R"/>
            <person name="Tanegashima C"/>
            <person name="Kiyatake I"/>
            <person name="Matsumoto R"/>
            <person name="Murakumo K"/>
            <person name="Nishida K"/>
            <person name="Terakita A"/>
            <person name="Kuratani S"/>
            <person name="Sato K"/>
            <person name="Hyodo S Kuraku.S."/>
        </authorList>
    </citation>
    <scope>NUCLEOTIDE SEQUENCE [LARGE SCALE GENOMIC DNA]</scope>
</reference>
<keyword evidence="5" id="KW-0166">Nematocyst</keyword>
<dbReference type="OMA" id="HSRACDK"/>
<proteinExistence type="predicted"/>
<accession>A0A401T3B8</accession>
<dbReference type="GO" id="GO:0046931">
    <property type="term" value="P:pore complex assembly"/>
    <property type="evidence" value="ECO:0007669"/>
    <property type="project" value="InterPro"/>
</dbReference>
<dbReference type="EMBL" id="BEZZ01000948">
    <property type="protein sequence ID" value="GCC37149.1"/>
    <property type="molecule type" value="Genomic_DNA"/>
</dbReference>
<dbReference type="GO" id="GO:0046930">
    <property type="term" value="C:pore complex"/>
    <property type="evidence" value="ECO:0007669"/>
    <property type="project" value="InterPro"/>
</dbReference>
<keyword evidence="3" id="KW-1052">Target cell membrane</keyword>
<dbReference type="InterPro" id="IPR009104">
    <property type="entry name" value="Anemon_actinoporin-like"/>
</dbReference>
<dbReference type="STRING" id="137246.A0A401T3B8"/>
<evidence type="ECO:0000256" key="3">
    <source>
        <dbReference type="ARBA" id="ARBA00022537"/>
    </source>
</evidence>
<comment type="subcellular location">
    <subcellularLocation>
        <location evidence="2">Nematocyst</location>
    </subcellularLocation>
    <subcellularLocation>
        <location evidence="1">Target cell membrane</location>
    </subcellularLocation>
</comment>
<dbReference type="Proteomes" id="UP000287033">
    <property type="component" value="Unassembled WGS sequence"/>
</dbReference>
<dbReference type="GO" id="GO:0051715">
    <property type="term" value="P:cytolysis in another organism"/>
    <property type="evidence" value="ECO:0007669"/>
    <property type="project" value="InterPro"/>
</dbReference>
<protein>
    <submittedName>
        <fullName evidence="6">Uncharacterized protein</fullName>
    </submittedName>
</protein>
<evidence type="ECO:0000256" key="4">
    <source>
        <dbReference type="ARBA" id="ARBA00023298"/>
    </source>
</evidence>
<dbReference type="Pfam" id="PF06369">
    <property type="entry name" value="Anemone_cytotox"/>
    <property type="match status" value="1"/>
</dbReference>
<sequence>MVSFEGVEWWDVELGWGVEFSACLQPELPVRLKMAATSDEFNRAVDVEISNNTENQFFTSPAVYIYSGYVYNLPTPLINPGKKGDALFVRTSGTARGSVGVLTYAFGHTQFSLLFSNPYDYNLYSTVFAVYIPIEPELTDENLYYKMYYELEPSSYFAKAELSSGSEQILVSGGNVVISATVTKTGNCSITIRDGWLAHNDET</sequence>
<evidence type="ECO:0000313" key="6">
    <source>
        <dbReference type="EMBL" id="GCC37149.1"/>
    </source>
</evidence>
<name>A0A401T3B8_CHIPU</name>
<dbReference type="PANTHER" id="PTHR40388">
    <property type="entry name" value="BRYOPORIN"/>
    <property type="match status" value="1"/>
</dbReference>
<dbReference type="SUPFAM" id="SSF63724">
    <property type="entry name" value="Cytolysin/lectin"/>
    <property type="match status" value="1"/>
</dbReference>
<dbReference type="OrthoDB" id="2304600at2759"/>